<dbReference type="Gene3D" id="3.30.200.210">
    <property type="match status" value="1"/>
</dbReference>
<dbReference type="RefSeq" id="WP_153822324.1">
    <property type="nucleotide sequence ID" value="NZ_WJIE01000008.1"/>
</dbReference>
<evidence type="ECO:0000259" key="2">
    <source>
        <dbReference type="PROSITE" id="PS51379"/>
    </source>
</evidence>
<keyword evidence="4" id="KW-1185">Reference proteome</keyword>
<sequence>MKRAPYPIEPDTSGKNYWRSVDEFEKSPSFAEDLTREFPEGAAEPPQGTSRRSFLTIMGASMALGGLAACRRPEEVIVPYARAPEEIVPGRPLFFSTAMPLQGSAIGLVVETHEGRPTKIEGNPRHPESLGSTSTFVQASVLDLYDPDRSQSPQEKGEARTWDEASSFLRKLGDDAKKKNGKGLAVLVEDHRSPTLAAQLDALLKLMPDARVVRYEAFGRDAAEEGAKLAFGKAIVPVYDLGEADVVVSLDADFLLTDGAAVKNARAFTSRRNPENKQKPMNRFYAIESAFSVTGTNADHRMRVQSRKIPAIAFALAQEIASAAKAELPAEIASALGGAPALDPQAAKMVKAIANDVAKRNGAVVILVGRKQPAAVHALVNALHRTIGAVGKTVKFVKPLDEVKGGPAEVAALGKDLQAGAIDTLLVLGGNPVFNAPADVRDAITKAKTLVHVGTHVDETGKAAAWHLNRAHALESWGDTRAEDGTGAIIQPLIAPMYGGKTDAEILEVLLGGTRKGYDLVRASWRGAESLVADFERDFRRALHDGLWKDSAFQAETAELDAAKIGAAIKAQKAVAPKGDLEVVFEPDFHTWDGRYANNGWLQELPDPMGKLTWGNVASLSPATAKGLGVADGDLVTVSANGASVTLPALVQPGQADGTILLTVGQGRSVVGRVGKNIGVETGVLRTSAAFHVADGASITKAGGVAKLARTQEHFLTEGRPLVHEASYVKYQESPQVVPPPKKYLSLFEERKYDQGHAWGMTIDLSACIGCNACSVACQAENNIPIVGAESVGRTREMHWIRIDRYYEGTNLDEPTSVAQPMMCVHCENAPCEEVCPVAATTHSPEGLNEMTYNRCIGTKYCANNCPFKVRRFNYFDYTKDTIEQHKMQMNPDVTVRGRGVMEKCTYCVQRINRAKIAAKAEGRDRLRDGEVVTACQAACPAQAIHFGDLNDKQSEVAKRAALPRGYKLLEELNIRPRTSYLAKIKNPNPELEGA</sequence>
<reference evidence="3 4" key="1">
    <citation type="submission" date="2019-10" db="EMBL/GenBank/DDBJ databases">
        <title>A soil myxobacterium in the family Polyangiaceae.</title>
        <authorList>
            <person name="Li Y."/>
            <person name="Wang J."/>
        </authorList>
    </citation>
    <scope>NUCLEOTIDE SEQUENCE [LARGE SCALE GENOMIC DNA]</scope>
    <source>
        <strain evidence="3 4">DSM 14734</strain>
    </source>
</reference>
<evidence type="ECO:0000313" key="3">
    <source>
        <dbReference type="EMBL" id="MRG95500.1"/>
    </source>
</evidence>
<feature type="domain" description="4Fe-4S ferredoxin-type" evidence="2">
    <location>
        <begin position="759"/>
        <end position="789"/>
    </location>
</feature>
<dbReference type="Gene3D" id="3.30.70.20">
    <property type="match status" value="2"/>
</dbReference>
<dbReference type="InterPro" id="IPR030948">
    <property type="entry name" value="TAT_var_transloc_signal_dom"/>
</dbReference>
<dbReference type="GO" id="GO:0016491">
    <property type="term" value="F:oxidoreductase activity"/>
    <property type="evidence" value="ECO:0007669"/>
    <property type="project" value="InterPro"/>
</dbReference>
<dbReference type="AlphaFoldDB" id="A0A6N7PYF0"/>
<gene>
    <name evidence="3" type="ORF">GF068_26810</name>
</gene>
<dbReference type="Pfam" id="PF12838">
    <property type="entry name" value="Fer4_7"/>
    <property type="match status" value="1"/>
</dbReference>
<evidence type="ECO:0000256" key="1">
    <source>
        <dbReference type="SAM" id="MobiDB-lite"/>
    </source>
</evidence>
<dbReference type="Gene3D" id="2.40.40.20">
    <property type="match status" value="1"/>
</dbReference>
<feature type="region of interest" description="Disordered" evidence="1">
    <location>
        <begin position="1"/>
        <end position="20"/>
    </location>
</feature>
<feature type="domain" description="4Fe-4S ferredoxin-type" evidence="2">
    <location>
        <begin position="847"/>
        <end position="876"/>
    </location>
</feature>
<dbReference type="InterPro" id="IPR006657">
    <property type="entry name" value="MoPterin_dinucl-bd_dom"/>
</dbReference>
<dbReference type="InterPro" id="IPR009010">
    <property type="entry name" value="Asp_de-COase-like_dom_sf"/>
</dbReference>
<dbReference type="PROSITE" id="PS51379">
    <property type="entry name" value="4FE4S_FER_2"/>
    <property type="match status" value="3"/>
</dbReference>
<dbReference type="CDD" id="cd10551">
    <property type="entry name" value="PsrB"/>
    <property type="match status" value="1"/>
</dbReference>
<organism evidence="3 4">
    <name type="scientific">Polyangium spumosum</name>
    <dbReference type="NCBI Taxonomy" id="889282"/>
    <lineage>
        <taxon>Bacteria</taxon>
        <taxon>Pseudomonadati</taxon>
        <taxon>Myxococcota</taxon>
        <taxon>Polyangia</taxon>
        <taxon>Polyangiales</taxon>
        <taxon>Polyangiaceae</taxon>
        <taxon>Polyangium</taxon>
    </lineage>
</organism>
<feature type="region of interest" description="Disordered" evidence="1">
    <location>
        <begin position="29"/>
        <end position="50"/>
    </location>
</feature>
<dbReference type="PROSITE" id="PS51318">
    <property type="entry name" value="TAT"/>
    <property type="match status" value="1"/>
</dbReference>
<dbReference type="Pfam" id="PF01568">
    <property type="entry name" value="Molydop_binding"/>
    <property type="match status" value="1"/>
</dbReference>
<dbReference type="InterPro" id="IPR017896">
    <property type="entry name" value="4Fe4S_Fe-S-bd"/>
</dbReference>
<dbReference type="Proteomes" id="UP000440224">
    <property type="component" value="Unassembled WGS sequence"/>
</dbReference>
<dbReference type="SUPFAM" id="SSF50692">
    <property type="entry name" value="ADC-like"/>
    <property type="match status" value="1"/>
</dbReference>
<dbReference type="GO" id="GO:0043546">
    <property type="term" value="F:molybdopterin cofactor binding"/>
    <property type="evidence" value="ECO:0007669"/>
    <property type="project" value="InterPro"/>
</dbReference>
<name>A0A6N7PYF0_9BACT</name>
<dbReference type="EMBL" id="WJIE01000008">
    <property type="protein sequence ID" value="MRG95500.1"/>
    <property type="molecule type" value="Genomic_DNA"/>
</dbReference>
<dbReference type="SUPFAM" id="SSF54862">
    <property type="entry name" value="4Fe-4S ferredoxins"/>
    <property type="match status" value="1"/>
</dbReference>
<dbReference type="PANTHER" id="PTHR42783:SF3">
    <property type="entry name" value="GLUTAMATE SYNTHASE [NADPH] SMALL CHAIN-RELATED"/>
    <property type="match status" value="1"/>
</dbReference>
<comment type="caution">
    <text evidence="3">The sequence shown here is derived from an EMBL/GenBank/DDBJ whole genome shotgun (WGS) entry which is preliminary data.</text>
</comment>
<evidence type="ECO:0000313" key="4">
    <source>
        <dbReference type="Proteomes" id="UP000440224"/>
    </source>
</evidence>
<proteinExistence type="predicted"/>
<accession>A0A6N7PYF0</accession>
<dbReference type="OrthoDB" id="9789030at2"/>
<feature type="domain" description="4Fe-4S ferredoxin-type" evidence="2">
    <location>
        <begin position="815"/>
        <end position="846"/>
    </location>
</feature>
<dbReference type="CDD" id="cd02784">
    <property type="entry name" value="MopB_CT_PHLH"/>
    <property type="match status" value="1"/>
</dbReference>
<dbReference type="InterPro" id="IPR006311">
    <property type="entry name" value="TAT_signal"/>
</dbReference>
<protein>
    <submittedName>
        <fullName evidence="3">4Fe-4S dicluster domain-containing protein</fullName>
    </submittedName>
</protein>
<dbReference type="Gene3D" id="3.40.50.740">
    <property type="match status" value="1"/>
</dbReference>
<dbReference type="SUPFAM" id="SSF53706">
    <property type="entry name" value="Formate dehydrogenase/DMSO reductase, domains 1-3"/>
    <property type="match status" value="1"/>
</dbReference>
<dbReference type="NCBIfam" id="TIGR04519">
    <property type="entry name" value="MoCo_extend_TAT"/>
    <property type="match status" value="1"/>
</dbReference>
<dbReference type="PANTHER" id="PTHR42783">
    <property type="entry name" value="GLUTAMATE SYNTHASE [NADPH] SMALL CHAIN"/>
    <property type="match status" value="1"/>
</dbReference>